<gene>
    <name evidence="3" type="ORF">SLS63_011644</name>
</gene>
<keyword evidence="4" id="KW-1185">Reference proteome</keyword>
<organism evidence="3 4">
    <name type="scientific">Diaporthe eres</name>
    <name type="common">Phomopsis oblonga</name>
    <dbReference type="NCBI Taxonomy" id="83184"/>
    <lineage>
        <taxon>Eukaryota</taxon>
        <taxon>Fungi</taxon>
        <taxon>Dikarya</taxon>
        <taxon>Ascomycota</taxon>
        <taxon>Pezizomycotina</taxon>
        <taxon>Sordariomycetes</taxon>
        <taxon>Sordariomycetidae</taxon>
        <taxon>Diaporthales</taxon>
        <taxon>Diaporthaceae</taxon>
        <taxon>Diaporthe</taxon>
        <taxon>Diaporthe eres species complex</taxon>
    </lineage>
</organism>
<evidence type="ECO:0000313" key="3">
    <source>
        <dbReference type="EMBL" id="KAK7714670.1"/>
    </source>
</evidence>
<evidence type="ECO:0000313" key="4">
    <source>
        <dbReference type="Proteomes" id="UP001430848"/>
    </source>
</evidence>
<reference evidence="3 4" key="1">
    <citation type="submission" date="2024-02" db="EMBL/GenBank/DDBJ databases">
        <title>De novo assembly and annotation of 12 fungi associated with fruit tree decline syndrome in Ontario, Canada.</title>
        <authorList>
            <person name="Sulman M."/>
            <person name="Ellouze W."/>
            <person name="Ilyukhin E."/>
        </authorList>
    </citation>
    <scope>NUCLEOTIDE SEQUENCE [LARGE SCALE GENOMIC DNA]</scope>
    <source>
        <strain evidence="3 4">M169</strain>
    </source>
</reference>
<dbReference type="InterPro" id="IPR056599">
    <property type="entry name" value="AAA_lid_fung"/>
</dbReference>
<accession>A0ABR1NTI4</accession>
<dbReference type="PANTHER" id="PTHR46411">
    <property type="entry name" value="FAMILY ATPASE, PUTATIVE-RELATED"/>
    <property type="match status" value="1"/>
</dbReference>
<dbReference type="SUPFAM" id="SSF52540">
    <property type="entry name" value="P-loop containing nucleoside triphosphate hydrolases"/>
    <property type="match status" value="1"/>
</dbReference>
<dbReference type="InterPro" id="IPR003959">
    <property type="entry name" value="ATPase_AAA_core"/>
</dbReference>
<dbReference type="SMART" id="SM00382">
    <property type="entry name" value="AAA"/>
    <property type="match status" value="1"/>
</dbReference>
<dbReference type="InterPro" id="IPR003593">
    <property type="entry name" value="AAA+_ATPase"/>
</dbReference>
<dbReference type="InterPro" id="IPR027417">
    <property type="entry name" value="P-loop_NTPase"/>
</dbReference>
<name>A0ABR1NTI4_DIAER</name>
<dbReference type="Pfam" id="PF23232">
    <property type="entry name" value="AAA_lid_13"/>
    <property type="match status" value="1"/>
</dbReference>
<evidence type="ECO:0000256" key="1">
    <source>
        <dbReference type="SAM" id="MobiDB-lite"/>
    </source>
</evidence>
<protein>
    <recommendedName>
        <fullName evidence="2">AAA+ ATPase domain-containing protein</fullName>
    </recommendedName>
</protein>
<feature type="region of interest" description="Disordered" evidence="1">
    <location>
        <begin position="683"/>
        <end position="791"/>
    </location>
</feature>
<sequence>MVVQYALPTQQVPLEADVEAEAVTDSTTTVPVTLPDNSYAAAQLKPELDVSGKIPSSSVRLGDNGNDTIEACGDNPRPELDDRSQVLSKIKSLQDELLKIEKGARQEQSLEDLEKQWDSELERVGGDTEQQNWARVQGMKSQSFMKDTAAFAFGREWVHESEDSFIRYMMEREEFEKQLAQRRAQWEAKRGVTRPKIDESPQEEARLAQGLVPERVRLNGPQFTETFRVLDLPAFDVPFSRLQTILLQPYRLLIYHEKDIRDRRKEEYINSLIPKTYARLPSVVIYPRSLDDTTGENTLTDDEFLVMSYRVFAFVLRTRKWGKGLILLLHGAPGVGKTSTAEGIAEMFKKPLFTITCGDLGSTAREVEQALDLNFSLANRWGCILLLDEADVFLASRTETDFERNGLVAVFLRVLEYYAGILFLTTNRVGVIDEAFRSRIHISLYYPPLGYDETRAVFKLNLKLIEDRFSNDKRNIKIERDEILDYALDYFRTNDKARWNGRQIRNACQTALALAEFKAQGGNHQRVLDPNADVCLAVDNFKTVSKAYLEFTKYLKQLYGIHEDARAKELGLRARETSRQAHAQSPQQAVFGNNVTQPIPSYGQAQSYNYATVNPAQTVHSQSFQPIHPSTSLGAQQLSQQATYYRNPTQVSPTGNFNTYGASGQALSGQIPQQGQDFAGMQFQPAYGNTNQQSQSWLGPASPPNSATMPQPPPAQGQQQYQAQAQQSHGTAPLRGQTPTSQGYQTEQSMPSQQSMQQQAPQTWYPNMNVQTLQPPGGQNPPGPSHQEGGQ</sequence>
<comment type="caution">
    <text evidence="3">The sequence shown here is derived from an EMBL/GenBank/DDBJ whole genome shotgun (WGS) entry which is preliminary data.</text>
</comment>
<dbReference type="CDD" id="cd19481">
    <property type="entry name" value="RecA-like_protease"/>
    <property type="match status" value="1"/>
</dbReference>
<evidence type="ECO:0000259" key="2">
    <source>
        <dbReference type="SMART" id="SM00382"/>
    </source>
</evidence>
<dbReference type="Proteomes" id="UP001430848">
    <property type="component" value="Unassembled WGS sequence"/>
</dbReference>
<feature type="compositionally biased region" description="Polar residues" evidence="1">
    <location>
        <begin position="764"/>
        <end position="773"/>
    </location>
</feature>
<dbReference type="Pfam" id="PF00004">
    <property type="entry name" value="AAA"/>
    <property type="match status" value="1"/>
</dbReference>
<feature type="compositionally biased region" description="Polar residues" evidence="1">
    <location>
        <begin position="687"/>
        <end position="697"/>
    </location>
</feature>
<dbReference type="Gene3D" id="3.40.50.300">
    <property type="entry name" value="P-loop containing nucleotide triphosphate hydrolases"/>
    <property type="match status" value="1"/>
</dbReference>
<feature type="compositionally biased region" description="Low complexity" evidence="1">
    <location>
        <begin position="748"/>
        <end position="762"/>
    </location>
</feature>
<feature type="domain" description="AAA+ ATPase" evidence="2">
    <location>
        <begin position="323"/>
        <end position="450"/>
    </location>
</feature>
<feature type="compositionally biased region" description="Polar residues" evidence="1">
    <location>
        <begin position="737"/>
        <end position="747"/>
    </location>
</feature>
<dbReference type="EMBL" id="JAKNSF020000114">
    <property type="protein sequence ID" value="KAK7714670.1"/>
    <property type="molecule type" value="Genomic_DNA"/>
</dbReference>
<proteinExistence type="predicted"/>
<dbReference type="PANTHER" id="PTHR46411:SF2">
    <property type="entry name" value="AAA+ ATPASE DOMAIN-CONTAINING PROTEIN"/>
    <property type="match status" value="1"/>
</dbReference>
<feature type="compositionally biased region" description="Low complexity" evidence="1">
    <location>
        <begin position="716"/>
        <end position="727"/>
    </location>
</feature>